<feature type="transmembrane region" description="Helical" evidence="1">
    <location>
        <begin position="20"/>
        <end position="43"/>
    </location>
</feature>
<proteinExistence type="predicted"/>
<keyword evidence="1" id="KW-1133">Transmembrane helix</keyword>
<dbReference type="EMBL" id="KF648557">
    <property type="protein sequence ID" value="AGZ84922.1"/>
    <property type="molecule type" value="Genomic_DNA"/>
</dbReference>
<dbReference type="EMBL" id="CP043884">
    <property type="protein sequence ID" value="QOI41766.1"/>
    <property type="molecule type" value="Genomic_DNA"/>
</dbReference>
<keyword evidence="1" id="KW-0812">Transmembrane</keyword>
<protein>
    <submittedName>
        <fullName evidence="2">Uncharacterized protein</fullName>
    </submittedName>
</protein>
<reference evidence="2" key="2">
    <citation type="journal article" date="2014" name="PLoS Negl. Trop. Dis.">
        <title>Isolation and Characterization of Two Novel Plasmids from Pathogenic Leptospira interrogans Serogroup Canicola Serovar Canicola Strain Gui44.</title>
        <authorList>
            <person name="Zhu W.N."/>
            <person name="Huang L.L."/>
            <person name="Zeng L.B."/>
            <person name="Zhuang X.R."/>
            <person name="Chen C.Y."/>
            <person name="Wang Y.Z."/>
            <person name="Qin J.H."/>
            <person name="Zhu Y.Z."/>
            <person name="Guo X.K."/>
        </authorList>
    </citation>
    <scope>NUCLEOTIDE SEQUENCE</scope>
    <source>
        <strain evidence="2">Gui44</strain>
        <plasmid evidence="2">pGui1</plasmid>
    </source>
</reference>
<sequence length="355" mass="42018">MFSKYKIIIYKILKSQKNPFNSFQITSNILLIILSIFSSSIFLKSIDYSRDVKLSLLSLNPCYWSYQEYKTCFLNIIKPVAYSNNLLEQTSFSLNNVSLDKKLLNVLNHNSVDIYPWELSEVEKYNLTWKSRPTFQSYISYTPWIDLQNNRFWNSKEKPKFILWDTKLGIKSIDDRYLFNDEPISIITILTNYKPVVQEFQHILLELRNEPILIKHSPTHFFINGPTIFNGKFNENIEVPIPDSNCITRVKIKFDYTLKGYLKNFLFKADAQGIVFNFHNTPEKKFFRLIPRNSISGIWINPLVTEINLYTLDIENILKTNYNVKSFMIITEDKKMLKGFQYQWEYLCAKDIKGK</sequence>
<dbReference type="AlphaFoldDB" id="A0A067YC06"/>
<dbReference type="Proteomes" id="UP000663124">
    <property type="component" value="Chromosome 1"/>
</dbReference>
<evidence type="ECO:0000256" key="1">
    <source>
        <dbReference type="SAM" id="Phobius"/>
    </source>
</evidence>
<keyword evidence="1" id="KW-0472">Membrane</keyword>
<accession>A0A067YC06</accession>
<organism evidence="2">
    <name type="scientific">Leptospira interrogans serovar Canicola</name>
    <dbReference type="NCBI Taxonomy" id="211880"/>
    <lineage>
        <taxon>Bacteria</taxon>
        <taxon>Pseudomonadati</taxon>
        <taxon>Spirochaetota</taxon>
        <taxon>Spirochaetia</taxon>
        <taxon>Leptospirales</taxon>
        <taxon>Leptospiraceae</taxon>
        <taxon>Leptospira</taxon>
    </lineage>
</organism>
<reference evidence="2" key="1">
    <citation type="submission" date="2013-09" db="EMBL/GenBank/DDBJ databases">
        <authorList>
            <person name="Huang L."/>
            <person name="Zeng L."/>
            <person name="Zhu Y."/>
            <person name="Guo X."/>
        </authorList>
    </citation>
    <scope>NUCLEOTIDE SEQUENCE</scope>
    <source>
        <strain evidence="2">Gui44</strain>
        <plasmid evidence="2">pGui1</plasmid>
    </source>
</reference>
<name>A0A067YC06_LEPIR</name>
<geneLocation type="plasmid" evidence="2">
    <name>pGui1</name>
</geneLocation>
<evidence type="ECO:0000313" key="3">
    <source>
        <dbReference type="EMBL" id="QOI41766.1"/>
    </source>
</evidence>
<dbReference type="RefSeq" id="WP_000492007.1">
    <property type="nucleotide sequence ID" value="NC_025136.1"/>
</dbReference>
<gene>
    <name evidence="3" type="ORF">Lepto782_05460</name>
</gene>
<keyword evidence="2" id="KW-0614">Plasmid</keyword>
<reference evidence="3" key="3">
    <citation type="submission" date="2019-09" db="EMBL/GenBank/DDBJ databases">
        <title>Comparative Genomics of Leptospira interrogans Reveals Genome Plasticity - A Common Adaptive Strategy for Survival in Various Hosts.</title>
        <authorList>
            <person name="Ramli S.R."/>
            <person name="Bunk B."/>
            <person name="Goris M."/>
            <person name="Bhuju S."/>
            <person name="Jarek M."/>
            <person name="Sproer C."/>
            <person name="Mustakim S."/>
            <person name="Strommenger B."/>
            <person name="Pessler F."/>
        </authorList>
    </citation>
    <scope>NUCLEOTIDE SEQUENCE</scope>
    <source>
        <strain evidence="3">782</strain>
    </source>
</reference>
<evidence type="ECO:0000313" key="2">
    <source>
        <dbReference type="EMBL" id="AGZ84922.1"/>
    </source>
</evidence>